<gene>
    <name evidence="1" type="primary">79</name>
    <name evidence="1" type="ORF">PBI_NAZO_79</name>
</gene>
<name>A0A1D8EV55_9CAUD</name>
<organism evidence="1 2">
    <name type="scientific">Mycobacterium phage Nazo</name>
    <dbReference type="NCBI Taxonomy" id="1897547"/>
    <lineage>
        <taxon>Viruses</taxon>
        <taxon>Duplodnaviria</taxon>
        <taxon>Heunggongvirae</taxon>
        <taxon>Uroviricota</taxon>
        <taxon>Caudoviricetes</taxon>
        <taxon>Pclasvirinae</taxon>
        <taxon>Bignuzvirus</taxon>
        <taxon>Bignuzvirus bignuz</taxon>
    </lineage>
</organism>
<dbReference type="EMBL" id="KX641262">
    <property type="protein sequence ID" value="AOT24918.1"/>
    <property type="molecule type" value="Genomic_DNA"/>
</dbReference>
<sequence length="122" mass="13052">MRKRIALALIKLAHKVYPPKIVETVGDDGLLVELPYDRLAAGLAGARPVPGAARAAEIGVQLANRSIQRITKMHADAGRAAGTAYTAAFANSGPYTLDSIRVQRNPLNRKGLGPLTHARFDE</sequence>
<accession>A0A1D8EV55</accession>
<proteinExistence type="predicted"/>
<dbReference type="Proteomes" id="UP000223831">
    <property type="component" value="Genome"/>
</dbReference>
<protein>
    <submittedName>
        <fullName evidence="1">Uncharacterized protein</fullName>
    </submittedName>
</protein>
<evidence type="ECO:0000313" key="1">
    <source>
        <dbReference type="EMBL" id="AOT24918.1"/>
    </source>
</evidence>
<evidence type="ECO:0000313" key="2">
    <source>
        <dbReference type="Proteomes" id="UP000223831"/>
    </source>
</evidence>
<reference evidence="1 2" key="1">
    <citation type="submission" date="2016-07" db="EMBL/GenBank/DDBJ databases">
        <authorList>
            <person name="Adam N."/>
            <person name="Zuma S.H."/>
            <person name="Shabalala X.C."/>
            <person name="Zuke Z.H."/>
            <person name="Mpangane S."/>
            <person name="Maenetje N."/>
            <person name="Lafia M."/>
            <person name="Tshabalala L.M."/>
            <person name="Zwane T.C."/>
            <person name="Garlena R.A."/>
            <person name="Russell D.A."/>
            <person name="Bowman C.A."/>
            <person name="Rubin E."/>
            <person name="Larsen M.H."/>
            <person name="Guerrero C.A."/>
            <person name="Jacobs-Sera D."/>
            <person name="Hatfull G.F."/>
        </authorList>
    </citation>
    <scope>NUCLEOTIDE SEQUENCE [LARGE SCALE GENOMIC DNA]</scope>
</reference>